<feature type="region of interest" description="Disordered" evidence="5">
    <location>
        <begin position="1"/>
        <end position="25"/>
    </location>
</feature>
<dbReference type="InterPro" id="IPR020583">
    <property type="entry name" value="Inositol_monoP_metal-BS"/>
</dbReference>
<feature type="binding site" evidence="4">
    <location>
        <position position="104"/>
    </location>
    <ligand>
        <name>Mg(2+)</name>
        <dbReference type="ChEBI" id="CHEBI:18420"/>
        <label>1</label>
        <note>catalytic</note>
    </ligand>
</feature>
<evidence type="ECO:0000256" key="3">
    <source>
        <dbReference type="ARBA" id="ARBA00022842"/>
    </source>
</evidence>
<dbReference type="EMBL" id="CP032427">
    <property type="protein sequence ID" value="AYC39865.1"/>
    <property type="molecule type" value="Genomic_DNA"/>
</dbReference>
<keyword evidence="3 4" id="KW-0460">Magnesium</keyword>
<dbReference type="PANTHER" id="PTHR20854">
    <property type="entry name" value="INOSITOL MONOPHOSPHATASE"/>
    <property type="match status" value="1"/>
</dbReference>
<sequence>MTGRGRPSGIHPEAAGPPPGARTVTGMADTVAGMADVDLDRALEVATGLAAWASEAIRRPRDPGAEVREKDGPADIVTATDEAVETRVREVLGRAFPDHGIVGEEYDPKEGSAGAPHWVVDPVDGTTNYAHGLGWCSFSLGLAAADGTPLLGVVADPWRGETFTAVRGRGAYLNGTRTYAAAHTTLTGHVFLTEWAAHAHWPGLDTLLARLAERHCTARVMGSTALSLAQVAAGRATAAAIGAFHAIDGLPALLIAREAGAVAVPELPSHNQPLLLVAPGAAEETTELWHATGAADG</sequence>
<evidence type="ECO:0000256" key="1">
    <source>
        <dbReference type="ARBA" id="ARBA00022723"/>
    </source>
</evidence>
<proteinExistence type="predicted"/>
<dbReference type="Pfam" id="PF00459">
    <property type="entry name" value="Inositol_P"/>
    <property type="match status" value="1"/>
</dbReference>
<dbReference type="Gene3D" id="3.40.190.80">
    <property type="match status" value="1"/>
</dbReference>
<name>A0AAI8L1Z7_9ACTN</name>
<evidence type="ECO:0000256" key="4">
    <source>
        <dbReference type="PIRSR" id="PIRSR600760-2"/>
    </source>
</evidence>
<evidence type="ECO:0000313" key="7">
    <source>
        <dbReference type="Proteomes" id="UP000265765"/>
    </source>
</evidence>
<feature type="binding site" evidence="4">
    <location>
        <position position="124"/>
    </location>
    <ligand>
        <name>Mg(2+)</name>
        <dbReference type="ChEBI" id="CHEBI:18420"/>
        <label>1</label>
        <note>catalytic</note>
    </ligand>
</feature>
<dbReference type="GO" id="GO:0006020">
    <property type="term" value="P:inositol metabolic process"/>
    <property type="evidence" value="ECO:0007669"/>
    <property type="project" value="TreeGrafter"/>
</dbReference>
<dbReference type="GO" id="GO:0007165">
    <property type="term" value="P:signal transduction"/>
    <property type="evidence" value="ECO:0007669"/>
    <property type="project" value="TreeGrafter"/>
</dbReference>
<comment type="cofactor">
    <cofactor evidence="4">
        <name>Mg(2+)</name>
        <dbReference type="ChEBI" id="CHEBI:18420"/>
    </cofactor>
</comment>
<dbReference type="Proteomes" id="UP000265765">
    <property type="component" value="Chromosome"/>
</dbReference>
<keyword evidence="2 6" id="KW-0378">Hydrolase</keyword>
<dbReference type="EC" id="3.1.3.25" evidence="6"/>
<accession>A0AAI8L1Z7</accession>
<dbReference type="PRINTS" id="PR00377">
    <property type="entry name" value="IMPHPHTASES"/>
</dbReference>
<protein>
    <submittedName>
        <fullName evidence="6">Inositol-1-monophosphatase</fullName>
        <ecNumber evidence="6">3.1.3.25</ecNumber>
    </submittedName>
</protein>
<dbReference type="KEGG" id="sge:DWG14_04108"/>
<evidence type="ECO:0000256" key="5">
    <source>
        <dbReference type="SAM" id="MobiDB-lite"/>
    </source>
</evidence>
<gene>
    <name evidence="6" type="primary">suhB_4</name>
    <name evidence="6" type="ORF">DWG14_04108</name>
</gene>
<evidence type="ECO:0000256" key="2">
    <source>
        <dbReference type="ARBA" id="ARBA00022801"/>
    </source>
</evidence>
<dbReference type="Gene3D" id="3.30.540.10">
    <property type="entry name" value="Fructose-1,6-Bisphosphatase, subunit A, domain 1"/>
    <property type="match status" value="1"/>
</dbReference>
<organism evidence="6 7">
    <name type="scientific">Streptomyces griseorubiginosus</name>
    <dbReference type="NCBI Taxonomy" id="67304"/>
    <lineage>
        <taxon>Bacteria</taxon>
        <taxon>Bacillati</taxon>
        <taxon>Actinomycetota</taxon>
        <taxon>Actinomycetes</taxon>
        <taxon>Kitasatosporales</taxon>
        <taxon>Streptomycetaceae</taxon>
        <taxon>Streptomyces</taxon>
    </lineage>
</organism>
<dbReference type="InterPro" id="IPR000760">
    <property type="entry name" value="Inositol_monophosphatase-like"/>
</dbReference>
<dbReference type="SUPFAM" id="SSF56655">
    <property type="entry name" value="Carbohydrate phosphatase"/>
    <property type="match status" value="1"/>
</dbReference>
<dbReference type="PANTHER" id="PTHR20854:SF4">
    <property type="entry name" value="INOSITOL-1-MONOPHOSPHATASE-RELATED"/>
    <property type="match status" value="1"/>
</dbReference>
<feature type="binding site" evidence="4">
    <location>
        <position position="248"/>
    </location>
    <ligand>
        <name>Mg(2+)</name>
        <dbReference type="ChEBI" id="CHEBI:18420"/>
        <label>1</label>
        <note>catalytic</note>
    </ligand>
</feature>
<evidence type="ECO:0000313" key="6">
    <source>
        <dbReference type="EMBL" id="AYC39865.1"/>
    </source>
</evidence>
<feature type="binding site" evidence="4">
    <location>
        <position position="121"/>
    </location>
    <ligand>
        <name>Mg(2+)</name>
        <dbReference type="ChEBI" id="CHEBI:18420"/>
        <label>1</label>
        <note>catalytic</note>
    </ligand>
</feature>
<keyword evidence="1 4" id="KW-0479">Metal-binding</keyword>
<reference evidence="6 7" key="1">
    <citation type="submission" date="2018-09" db="EMBL/GenBank/DDBJ databases">
        <title>Production of Trimethoprim by Streptomyces sp. 3E-1.</title>
        <authorList>
            <person name="Kang H.J."/>
            <person name="Kim S.B."/>
        </authorList>
    </citation>
    <scope>NUCLEOTIDE SEQUENCE [LARGE SCALE GENOMIC DNA]</scope>
    <source>
        <strain evidence="6 7">3E-1</strain>
    </source>
</reference>
<dbReference type="PROSITE" id="PS00629">
    <property type="entry name" value="IMP_1"/>
    <property type="match status" value="1"/>
</dbReference>
<dbReference type="GO" id="GO:0046872">
    <property type="term" value="F:metal ion binding"/>
    <property type="evidence" value="ECO:0007669"/>
    <property type="project" value="UniProtKB-KW"/>
</dbReference>
<dbReference type="AlphaFoldDB" id="A0AAI8L1Z7"/>
<dbReference type="GO" id="GO:0008934">
    <property type="term" value="F:inositol monophosphate 1-phosphatase activity"/>
    <property type="evidence" value="ECO:0007669"/>
    <property type="project" value="TreeGrafter"/>
</dbReference>